<dbReference type="EMBL" id="VIWZ01000001">
    <property type="protein sequence ID" value="TWG19009.1"/>
    <property type="molecule type" value="Genomic_DNA"/>
</dbReference>
<keyword evidence="2" id="KW-1185">Reference proteome</keyword>
<proteinExistence type="predicted"/>
<accession>A0A561W574</accession>
<dbReference type="Proteomes" id="UP000317685">
    <property type="component" value="Unassembled WGS sequence"/>
</dbReference>
<sequence length="140" mass="15980">MLAADAHEVMAPLTQDNDGTRPWHNIFVPIESQWAGTFGRGWAAEFTHRRHWAKLLEYLEAVPWPRPETVQVLIHDEEDDCFGLWMLYDGKLLEVPLPCTERYIEPSSGTEDDSTGISYLLRTDSGLTMLELPTVNRPTP</sequence>
<comment type="caution">
    <text evidence="1">The sequence shown here is derived from an EMBL/GenBank/DDBJ whole genome shotgun (WGS) entry which is preliminary data.</text>
</comment>
<evidence type="ECO:0000313" key="1">
    <source>
        <dbReference type="EMBL" id="TWG19009.1"/>
    </source>
</evidence>
<reference evidence="1 2" key="1">
    <citation type="submission" date="2019-06" db="EMBL/GenBank/DDBJ databases">
        <title>Sequencing the genomes of 1000 actinobacteria strains.</title>
        <authorList>
            <person name="Klenk H.-P."/>
        </authorList>
    </citation>
    <scope>NUCLEOTIDE SEQUENCE [LARGE SCALE GENOMIC DNA]</scope>
    <source>
        <strain evidence="1 2">DSM 45885</strain>
    </source>
</reference>
<gene>
    <name evidence="1" type="ORF">FHU34_114384</name>
</gene>
<protein>
    <submittedName>
        <fullName evidence="1">Uncharacterized protein</fullName>
    </submittedName>
</protein>
<dbReference type="AlphaFoldDB" id="A0A561W574"/>
<organism evidence="1 2">
    <name type="scientific">Micromonospora taraxaci</name>
    <dbReference type="NCBI Taxonomy" id="1316803"/>
    <lineage>
        <taxon>Bacteria</taxon>
        <taxon>Bacillati</taxon>
        <taxon>Actinomycetota</taxon>
        <taxon>Actinomycetes</taxon>
        <taxon>Micromonosporales</taxon>
        <taxon>Micromonosporaceae</taxon>
        <taxon>Micromonospora</taxon>
    </lineage>
</organism>
<name>A0A561W574_9ACTN</name>
<evidence type="ECO:0000313" key="2">
    <source>
        <dbReference type="Proteomes" id="UP000317685"/>
    </source>
</evidence>